<name>A0A565B292_9BRAS</name>
<organism evidence="2 3">
    <name type="scientific">Arabis nemorensis</name>
    <dbReference type="NCBI Taxonomy" id="586526"/>
    <lineage>
        <taxon>Eukaryota</taxon>
        <taxon>Viridiplantae</taxon>
        <taxon>Streptophyta</taxon>
        <taxon>Embryophyta</taxon>
        <taxon>Tracheophyta</taxon>
        <taxon>Spermatophyta</taxon>
        <taxon>Magnoliopsida</taxon>
        <taxon>eudicotyledons</taxon>
        <taxon>Gunneridae</taxon>
        <taxon>Pentapetalae</taxon>
        <taxon>rosids</taxon>
        <taxon>malvids</taxon>
        <taxon>Brassicales</taxon>
        <taxon>Brassicaceae</taxon>
        <taxon>Arabideae</taxon>
        <taxon>Arabis</taxon>
    </lineage>
</organism>
<evidence type="ECO:0000259" key="1">
    <source>
        <dbReference type="Pfam" id="PF12937"/>
    </source>
</evidence>
<accession>A0A565B292</accession>
<dbReference type="EMBL" id="CABITT030000002">
    <property type="protein sequence ID" value="VVA95697.1"/>
    <property type="molecule type" value="Genomic_DNA"/>
</dbReference>
<dbReference type="AlphaFoldDB" id="A0A565B292"/>
<proteinExistence type="predicted"/>
<dbReference type="SUPFAM" id="SSF81383">
    <property type="entry name" value="F-box domain"/>
    <property type="match status" value="1"/>
</dbReference>
<dbReference type="InterPro" id="IPR036047">
    <property type="entry name" value="F-box-like_dom_sf"/>
</dbReference>
<evidence type="ECO:0000313" key="3">
    <source>
        <dbReference type="Proteomes" id="UP000489600"/>
    </source>
</evidence>
<sequence>MDAFDAIPDPVVIDILNKVGDVKTLIRCRSVSKRFNSLATQSDSLLLQLDQILGTTTTTDSDSEIDSPISNFFRSLFKSIHGLLPPIFSKSVNPDQILTRSPKTPAQILSRFERIRNLEVELYGGDVKLEKGAAVKWKAEFGETLKSCVIVAYRSATVNTTASSAVDGGVTGVESDSEFVCGLKTRVVWTISALMAASTRHYLMKDLVKDHKEMEKLTVIDREGEGTVVMNAAGMKEYRETAAREIEKGVERVRERTVVPSVRMSMRHAPSLKLKSGICLEAATLVIVRPTGVVSDDDDVELATEAFAGDGGECMYGEAVTALLKRRRNVLEMNSF</sequence>
<dbReference type="PANTHER" id="PTHR31215">
    <property type="entry name" value="OS05G0510400 PROTEIN-RELATED"/>
    <property type="match status" value="1"/>
</dbReference>
<dbReference type="Pfam" id="PF12937">
    <property type="entry name" value="F-box-like"/>
    <property type="match status" value="1"/>
</dbReference>
<dbReference type="OrthoDB" id="1693699at2759"/>
<dbReference type="Proteomes" id="UP000489600">
    <property type="component" value="Unassembled WGS sequence"/>
</dbReference>
<evidence type="ECO:0000313" key="2">
    <source>
        <dbReference type="EMBL" id="VVA95697.1"/>
    </source>
</evidence>
<keyword evidence="3" id="KW-1185">Reference proteome</keyword>
<dbReference type="InterPro" id="IPR001810">
    <property type="entry name" value="F-box_dom"/>
</dbReference>
<gene>
    <name evidence="2" type="ORF">ANE_LOCUS6142</name>
</gene>
<dbReference type="InterPro" id="IPR044809">
    <property type="entry name" value="AUF1-like"/>
</dbReference>
<reference evidence="2" key="1">
    <citation type="submission" date="2019-07" db="EMBL/GenBank/DDBJ databases">
        <authorList>
            <person name="Dittberner H."/>
        </authorList>
    </citation>
    <scope>NUCLEOTIDE SEQUENCE [LARGE SCALE GENOMIC DNA]</scope>
</reference>
<feature type="domain" description="F-box" evidence="1">
    <location>
        <begin position="5"/>
        <end position="42"/>
    </location>
</feature>
<comment type="caution">
    <text evidence="2">The sequence shown here is derived from an EMBL/GenBank/DDBJ whole genome shotgun (WGS) entry which is preliminary data.</text>
</comment>
<protein>
    <recommendedName>
        <fullName evidence="1">F-box domain-containing protein</fullName>
    </recommendedName>
</protein>